<sequence length="103" mass="11474">MSRPSGQASNSADGQPESIKITVKGQDGSTVVYKIGRKIKLSKLLHSYCQRKQLDYRTVRFVHEGRHVPGQHTADKLKLEDGAEIFCMFLQTGGGFHIMPKTT</sequence>
<dbReference type="Proteomes" id="UP000026915">
    <property type="component" value="Chromosome 4"/>
</dbReference>
<dbReference type="Gramene" id="EOY05267">
    <property type="protein sequence ID" value="EOY05267"/>
    <property type="gene ID" value="TCM_020307"/>
</dbReference>
<dbReference type="HOGENOM" id="CLU_148322_4_1_1"/>
<dbReference type="GO" id="GO:0016925">
    <property type="term" value="P:protein sumoylation"/>
    <property type="evidence" value="ECO:0000318"/>
    <property type="project" value="GO_Central"/>
</dbReference>
<evidence type="ECO:0000256" key="1">
    <source>
        <dbReference type="SAM" id="MobiDB-lite"/>
    </source>
</evidence>
<dbReference type="STRING" id="3641.A0A061ELM4"/>
<dbReference type="GO" id="GO:0005634">
    <property type="term" value="C:nucleus"/>
    <property type="evidence" value="ECO:0000318"/>
    <property type="project" value="GO_Central"/>
</dbReference>
<reference evidence="3 4" key="1">
    <citation type="journal article" date="2013" name="Genome Biol.">
        <title>The genome sequence of the most widely cultivated cacao type and its use to identify candidate genes regulating pod color.</title>
        <authorList>
            <person name="Motamayor J.C."/>
            <person name="Mockaitis K."/>
            <person name="Schmutz J."/>
            <person name="Haiminen N."/>
            <person name="Iii D.L."/>
            <person name="Cornejo O."/>
            <person name="Findley S.D."/>
            <person name="Zheng P."/>
            <person name="Utro F."/>
            <person name="Royaert S."/>
            <person name="Saski C."/>
            <person name="Jenkins J."/>
            <person name="Podicheti R."/>
            <person name="Zhao M."/>
            <person name="Scheffler B.E."/>
            <person name="Stack J.C."/>
            <person name="Feltus F.A."/>
            <person name="Mustiga G.M."/>
            <person name="Amores F."/>
            <person name="Phillips W."/>
            <person name="Marelli J.P."/>
            <person name="May G.D."/>
            <person name="Shapiro H."/>
            <person name="Ma J."/>
            <person name="Bustamante C.D."/>
            <person name="Schnell R.J."/>
            <person name="Main D."/>
            <person name="Gilbert D."/>
            <person name="Parida L."/>
            <person name="Kuhn D.N."/>
        </authorList>
    </citation>
    <scope>NUCLEOTIDE SEQUENCE [LARGE SCALE GENOMIC DNA]</scope>
    <source>
        <strain evidence="4">cv. Matina 1-6</strain>
    </source>
</reference>
<feature type="region of interest" description="Disordered" evidence="1">
    <location>
        <begin position="1"/>
        <end position="21"/>
    </location>
</feature>
<dbReference type="InterPro" id="IPR029071">
    <property type="entry name" value="Ubiquitin-like_domsf"/>
</dbReference>
<dbReference type="eggNOG" id="KOG1769">
    <property type="taxonomic scope" value="Eukaryota"/>
</dbReference>
<keyword evidence="4" id="KW-1185">Reference proteome</keyword>
<dbReference type="InterPro" id="IPR022617">
    <property type="entry name" value="Rad60/SUMO-like_dom"/>
</dbReference>
<evidence type="ECO:0000313" key="4">
    <source>
        <dbReference type="Proteomes" id="UP000026915"/>
    </source>
</evidence>
<organism evidence="3 4">
    <name type="scientific">Theobroma cacao</name>
    <name type="common">Cacao</name>
    <name type="synonym">Cocoa</name>
    <dbReference type="NCBI Taxonomy" id="3641"/>
    <lineage>
        <taxon>Eukaryota</taxon>
        <taxon>Viridiplantae</taxon>
        <taxon>Streptophyta</taxon>
        <taxon>Embryophyta</taxon>
        <taxon>Tracheophyta</taxon>
        <taxon>Spermatophyta</taxon>
        <taxon>Magnoliopsida</taxon>
        <taxon>eudicotyledons</taxon>
        <taxon>Gunneridae</taxon>
        <taxon>Pentapetalae</taxon>
        <taxon>rosids</taxon>
        <taxon>malvids</taxon>
        <taxon>Malvales</taxon>
        <taxon>Malvaceae</taxon>
        <taxon>Byttnerioideae</taxon>
        <taxon>Theobroma</taxon>
    </lineage>
</organism>
<gene>
    <name evidence="3" type="ORF">TCM_020307</name>
</gene>
<dbReference type="Gene3D" id="3.10.20.90">
    <property type="entry name" value="Phosphatidylinositol 3-kinase Catalytic Subunit, Chain A, domain 1"/>
    <property type="match status" value="1"/>
</dbReference>
<feature type="compositionally biased region" description="Polar residues" evidence="1">
    <location>
        <begin position="1"/>
        <end position="13"/>
    </location>
</feature>
<dbReference type="GO" id="GO:0044389">
    <property type="term" value="F:ubiquitin-like protein ligase binding"/>
    <property type="evidence" value="ECO:0000318"/>
    <property type="project" value="GO_Central"/>
</dbReference>
<dbReference type="GO" id="GO:0031386">
    <property type="term" value="F:protein tag activity"/>
    <property type="evidence" value="ECO:0000318"/>
    <property type="project" value="GO_Central"/>
</dbReference>
<proteinExistence type="predicted"/>
<evidence type="ECO:0000259" key="2">
    <source>
        <dbReference type="PROSITE" id="PS50053"/>
    </source>
</evidence>
<dbReference type="EMBL" id="CM001882">
    <property type="protein sequence ID" value="EOY05267.1"/>
    <property type="molecule type" value="Genomic_DNA"/>
</dbReference>
<accession>A0A061ELM4</accession>
<dbReference type="PROSITE" id="PS50053">
    <property type="entry name" value="UBIQUITIN_2"/>
    <property type="match status" value="1"/>
</dbReference>
<dbReference type="SUPFAM" id="SSF54236">
    <property type="entry name" value="Ubiquitin-like"/>
    <property type="match status" value="1"/>
</dbReference>
<name>A0A061ELM4_THECC</name>
<feature type="domain" description="Ubiquitin-like" evidence="2">
    <location>
        <begin position="19"/>
        <end position="94"/>
    </location>
</feature>
<dbReference type="PANTHER" id="PTHR10562">
    <property type="entry name" value="SMALL UBIQUITIN-RELATED MODIFIER"/>
    <property type="match status" value="1"/>
</dbReference>
<dbReference type="OMA" id="SPPDDVC"/>
<dbReference type="Pfam" id="PF11976">
    <property type="entry name" value="Rad60-SLD"/>
    <property type="match status" value="1"/>
</dbReference>
<dbReference type="InterPro" id="IPR000626">
    <property type="entry name" value="Ubiquitin-like_dom"/>
</dbReference>
<protein>
    <recommendedName>
        <fullName evidence="2">Ubiquitin-like domain-containing protein</fullName>
    </recommendedName>
</protein>
<dbReference type="AlphaFoldDB" id="A0A061ELM4"/>
<evidence type="ECO:0000313" key="3">
    <source>
        <dbReference type="EMBL" id="EOY05267.1"/>
    </source>
</evidence>
<dbReference type="InParanoid" id="A0A061ELM4"/>